<evidence type="ECO:0000313" key="2">
    <source>
        <dbReference type="EMBL" id="KAL0423413.1"/>
    </source>
</evidence>
<comment type="caution">
    <text evidence="2">The sequence shown here is derived from an EMBL/GenBank/DDBJ whole genome shotgun (WGS) entry which is preliminary data.</text>
</comment>
<proteinExistence type="predicted"/>
<protein>
    <recommendedName>
        <fullName evidence="1">Integrase zinc-binding domain-containing protein</fullName>
    </recommendedName>
</protein>
<gene>
    <name evidence="2" type="ORF">Sradi_0876100</name>
</gene>
<dbReference type="AlphaFoldDB" id="A0AAW2V2K2"/>
<organism evidence="2">
    <name type="scientific">Sesamum radiatum</name>
    <name type="common">Black benniseed</name>
    <dbReference type="NCBI Taxonomy" id="300843"/>
    <lineage>
        <taxon>Eukaryota</taxon>
        <taxon>Viridiplantae</taxon>
        <taxon>Streptophyta</taxon>
        <taxon>Embryophyta</taxon>
        <taxon>Tracheophyta</taxon>
        <taxon>Spermatophyta</taxon>
        <taxon>Magnoliopsida</taxon>
        <taxon>eudicotyledons</taxon>
        <taxon>Gunneridae</taxon>
        <taxon>Pentapetalae</taxon>
        <taxon>asterids</taxon>
        <taxon>lamiids</taxon>
        <taxon>Lamiales</taxon>
        <taxon>Pedaliaceae</taxon>
        <taxon>Sesamum</taxon>
    </lineage>
</organism>
<dbReference type="PANTHER" id="PTHR48475:SF1">
    <property type="entry name" value="RNASE H TYPE-1 DOMAIN-CONTAINING PROTEIN"/>
    <property type="match status" value="1"/>
</dbReference>
<dbReference type="PANTHER" id="PTHR48475">
    <property type="entry name" value="RIBONUCLEASE H"/>
    <property type="match status" value="1"/>
</dbReference>
<name>A0AAW2V2K2_SESRA</name>
<dbReference type="Pfam" id="PF17921">
    <property type="entry name" value="Integrase_H2C2"/>
    <property type="match status" value="1"/>
</dbReference>
<reference evidence="2" key="1">
    <citation type="submission" date="2020-06" db="EMBL/GenBank/DDBJ databases">
        <authorList>
            <person name="Li T."/>
            <person name="Hu X."/>
            <person name="Zhang T."/>
            <person name="Song X."/>
            <person name="Zhang H."/>
            <person name="Dai N."/>
            <person name="Sheng W."/>
            <person name="Hou X."/>
            <person name="Wei L."/>
        </authorList>
    </citation>
    <scope>NUCLEOTIDE SEQUENCE</scope>
    <source>
        <strain evidence="2">G02</strain>
        <tissue evidence="2">Leaf</tissue>
    </source>
</reference>
<sequence length="193" mass="22502">MTDALANLATTLALSEGETTNIPVSNRWVLPSLDTSYHENSNTITIATNDEEDWKTPLIKYLKHSKLPDDTRYKTKVRQRSSYFIMYKDILYQRSFEGTYQRCLSGEEVLEAMTETHLGVFGTHRSGPKLHFRIKRMGYYWPTMVKDCLEYAKKCESCQLHANFIHQPPEPRHPTIASWPFDAWDLMSWAHHS</sequence>
<dbReference type="Gene3D" id="1.10.340.70">
    <property type="match status" value="1"/>
</dbReference>
<dbReference type="EMBL" id="JACGWJ010000004">
    <property type="protein sequence ID" value="KAL0423413.1"/>
    <property type="molecule type" value="Genomic_DNA"/>
</dbReference>
<accession>A0AAW2V2K2</accession>
<dbReference type="InterPro" id="IPR041588">
    <property type="entry name" value="Integrase_H2C2"/>
</dbReference>
<reference evidence="2" key="2">
    <citation type="journal article" date="2024" name="Plant">
        <title>Genomic evolution and insights into agronomic trait innovations of Sesamum species.</title>
        <authorList>
            <person name="Miao H."/>
            <person name="Wang L."/>
            <person name="Qu L."/>
            <person name="Liu H."/>
            <person name="Sun Y."/>
            <person name="Le M."/>
            <person name="Wang Q."/>
            <person name="Wei S."/>
            <person name="Zheng Y."/>
            <person name="Lin W."/>
            <person name="Duan Y."/>
            <person name="Cao H."/>
            <person name="Xiong S."/>
            <person name="Wang X."/>
            <person name="Wei L."/>
            <person name="Li C."/>
            <person name="Ma Q."/>
            <person name="Ju M."/>
            <person name="Zhao R."/>
            <person name="Li G."/>
            <person name="Mu C."/>
            <person name="Tian Q."/>
            <person name="Mei H."/>
            <person name="Zhang T."/>
            <person name="Gao T."/>
            <person name="Zhang H."/>
        </authorList>
    </citation>
    <scope>NUCLEOTIDE SEQUENCE</scope>
    <source>
        <strain evidence="2">G02</strain>
    </source>
</reference>
<feature type="domain" description="Integrase zinc-binding" evidence="1">
    <location>
        <begin position="109"/>
        <end position="161"/>
    </location>
</feature>
<evidence type="ECO:0000259" key="1">
    <source>
        <dbReference type="Pfam" id="PF17921"/>
    </source>
</evidence>